<organism evidence="2 3">
    <name type="scientific">Mycena sanguinolenta</name>
    <dbReference type="NCBI Taxonomy" id="230812"/>
    <lineage>
        <taxon>Eukaryota</taxon>
        <taxon>Fungi</taxon>
        <taxon>Dikarya</taxon>
        <taxon>Basidiomycota</taxon>
        <taxon>Agaricomycotina</taxon>
        <taxon>Agaricomycetes</taxon>
        <taxon>Agaricomycetidae</taxon>
        <taxon>Agaricales</taxon>
        <taxon>Marasmiineae</taxon>
        <taxon>Mycenaceae</taxon>
        <taxon>Mycena</taxon>
    </lineage>
</organism>
<name>A0A8H6Z7I3_9AGAR</name>
<feature type="transmembrane region" description="Helical" evidence="1">
    <location>
        <begin position="129"/>
        <end position="150"/>
    </location>
</feature>
<reference evidence="2" key="1">
    <citation type="submission" date="2020-05" db="EMBL/GenBank/DDBJ databases">
        <title>Mycena genomes resolve the evolution of fungal bioluminescence.</title>
        <authorList>
            <person name="Tsai I.J."/>
        </authorList>
    </citation>
    <scope>NUCLEOTIDE SEQUENCE</scope>
    <source>
        <strain evidence="2">160909Yilan</strain>
    </source>
</reference>
<keyword evidence="1" id="KW-1133">Transmembrane helix</keyword>
<comment type="caution">
    <text evidence="2">The sequence shown here is derived from an EMBL/GenBank/DDBJ whole genome shotgun (WGS) entry which is preliminary data.</text>
</comment>
<feature type="transmembrane region" description="Helical" evidence="1">
    <location>
        <begin position="170"/>
        <end position="189"/>
    </location>
</feature>
<accession>A0A8H6Z7I3</accession>
<keyword evidence="3" id="KW-1185">Reference proteome</keyword>
<feature type="transmembrane region" description="Helical" evidence="1">
    <location>
        <begin position="61"/>
        <end position="79"/>
    </location>
</feature>
<proteinExistence type="predicted"/>
<dbReference type="AlphaFoldDB" id="A0A8H6Z7I3"/>
<evidence type="ECO:0000256" key="1">
    <source>
        <dbReference type="SAM" id="Phobius"/>
    </source>
</evidence>
<feature type="transmembrane region" description="Helical" evidence="1">
    <location>
        <begin position="229"/>
        <end position="247"/>
    </location>
</feature>
<sequence>MASFNLSELPNPLTPMAFIPPEIAHQLQIEIYILVGTLAAYIWDILSNLHNDYLLLSTQKVGIATVTYFFSRFWSLLYLLSSTLLETYPLKDCTFGQDLANVSYAITVPANCLLFFLRARAIFNRNRYLVLFFLVVWLSVLGTAAVLPSGVFASNIGPTPYCLTTSAKSYAGGIGITPLIHDTIVFLAISWRLFENSHVGHGLTENIRAFWTGEYLPRFSKAILKDGQLYYLTAVTVNLLNVIMFYNQDVAEAYRTMFSVCNIMLTNCMACLVFRNTKFGYHKRVATTSELVSRQNGSVLVMHRQDGQGGGKTGAMMNIVQVQVTDISEQTVADVPESQGSKKTEM</sequence>
<evidence type="ECO:0000313" key="3">
    <source>
        <dbReference type="Proteomes" id="UP000623467"/>
    </source>
</evidence>
<feature type="transmembrane region" description="Helical" evidence="1">
    <location>
        <begin position="31"/>
        <end position="49"/>
    </location>
</feature>
<keyword evidence="1" id="KW-0812">Transmembrane</keyword>
<feature type="transmembrane region" description="Helical" evidence="1">
    <location>
        <begin position="253"/>
        <end position="274"/>
    </location>
</feature>
<keyword evidence="1" id="KW-0472">Membrane</keyword>
<dbReference type="Proteomes" id="UP000623467">
    <property type="component" value="Unassembled WGS sequence"/>
</dbReference>
<dbReference type="OrthoDB" id="3038990at2759"/>
<evidence type="ECO:0008006" key="4">
    <source>
        <dbReference type="Google" id="ProtNLM"/>
    </source>
</evidence>
<evidence type="ECO:0000313" key="2">
    <source>
        <dbReference type="EMBL" id="KAF7373748.1"/>
    </source>
</evidence>
<feature type="transmembrane region" description="Helical" evidence="1">
    <location>
        <begin position="99"/>
        <end position="117"/>
    </location>
</feature>
<protein>
    <recommendedName>
        <fullName evidence="4">Transmembrane protein</fullName>
    </recommendedName>
</protein>
<dbReference type="EMBL" id="JACAZH010000003">
    <property type="protein sequence ID" value="KAF7373748.1"/>
    <property type="molecule type" value="Genomic_DNA"/>
</dbReference>
<gene>
    <name evidence="2" type="ORF">MSAN_00586300</name>
</gene>